<gene>
    <name evidence="1" type="ORF">NFG58_16625</name>
</gene>
<dbReference type="AlphaFoldDB" id="A0AAU7KFP8"/>
<protein>
    <submittedName>
        <fullName evidence="1">BrnT family toxin</fullName>
    </submittedName>
</protein>
<dbReference type="Pfam" id="PF04365">
    <property type="entry name" value="BrnT_toxin"/>
    <property type="match status" value="1"/>
</dbReference>
<dbReference type="RefSeq" id="WP_108132400.1">
    <property type="nucleotide sequence ID" value="NZ_CP098827.1"/>
</dbReference>
<dbReference type="Gene3D" id="3.10.450.530">
    <property type="entry name" value="Ribonuclease toxin, BrnT, of type II toxin-antitoxin system"/>
    <property type="match status" value="1"/>
</dbReference>
<name>A0AAU7KFP8_9GAMM</name>
<accession>A0AAU7KFP8</accession>
<dbReference type="InterPro" id="IPR007460">
    <property type="entry name" value="BrnT_toxin"/>
</dbReference>
<sequence>MIIDFDPGKSAWNARERGLPFSEVSHFDWEGALLTEDKRNDYPERRFVAIGMIGQRAHVVCFTPIEGGIRVISLRKANAREVRRYDKATHGQDR</sequence>
<evidence type="ECO:0000313" key="1">
    <source>
        <dbReference type="EMBL" id="XBO70229.1"/>
    </source>
</evidence>
<reference evidence="1" key="1">
    <citation type="submission" date="2022-06" db="EMBL/GenBank/DDBJ databases">
        <title>A novel DMS-producing enzyme.</title>
        <authorList>
            <person name="Zhang Y."/>
        </authorList>
    </citation>
    <scope>NUCLEOTIDE SEQUENCE</scope>
    <source>
        <strain evidence="1">RT37</strain>
    </source>
</reference>
<dbReference type="EMBL" id="CP098827">
    <property type="protein sequence ID" value="XBO70229.1"/>
    <property type="molecule type" value="Genomic_DNA"/>
</dbReference>
<organism evidence="1">
    <name type="scientific">Halomonas sp. RT37</name>
    <dbReference type="NCBI Taxonomy" id="2950872"/>
    <lineage>
        <taxon>Bacteria</taxon>
        <taxon>Pseudomonadati</taxon>
        <taxon>Pseudomonadota</taxon>
        <taxon>Gammaproteobacteria</taxon>
        <taxon>Oceanospirillales</taxon>
        <taxon>Halomonadaceae</taxon>
        <taxon>Halomonas</taxon>
    </lineage>
</organism>
<dbReference type="InterPro" id="IPR038573">
    <property type="entry name" value="BrnT_sf"/>
</dbReference>
<proteinExistence type="predicted"/>